<proteinExistence type="predicted"/>
<dbReference type="AlphaFoldDB" id="A0AAN7HU64"/>
<keyword evidence="3" id="KW-1185">Reference proteome</keyword>
<accession>A0AAN7HU64</accession>
<dbReference type="EMBL" id="JASEJX010000013">
    <property type="protein sequence ID" value="KAK4517460.1"/>
    <property type="molecule type" value="Genomic_DNA"/>
</dbReference>
<gene>
    <name evidence="2" type="ORF">ATC70_000797</name>
</gene>
<feature type="compositionally biased region" description="Low complexity" evidence="1">
    <location>
        <begin position="163"/>
        <end position="182"/>
    </location>
</feature>
<dbReference type="Proteomes" id="UP001304243">
    <property type="component" value="Unassembled WGS sequence"/>
</dbReference>
<organism evidence="2 3">
    <name type="scientific">Mucor velutinosus</name>
    <dbReference type="NCBI Taxonomy" id="708070"/>
    <lineage>
        <taxon>Eukaryota</taxon>
        <taxon>Fungi</taxon>
        <taxon>Fungi incertae sedis</taxon>
        <taxon>Mucoromycota</taxon>
        <taxon>Mucoromycotina</taxon>
        <taxon>Mucoromycetes</taxon>
        <taxon>Mucorales</taxon>
        <taxon>Mucorineae</taxon>
        <taxon>Mucoraceae</taxon>
        <taxon>Mucor</taxon>
    </lineage>
</organism>
<dbReference type="RefSeq" id="XP_064684126.1">
    <property type="nucleotide sequence ID" value="XM_064820206.1"/>
</dbReference>
<sequence>MDPYHLHYNSQPPLPTAAAALPLTPHPLTASYHPAQHSYPGMNPYGVSPYAPMSSEYMPMPHHQQQLYMTPPQVHPQLIGGAAAPHYYVEENSLWSSFLETCCCCFGHGPPQTPFEAMHRQEMERRRMIAKEEKYRRSQYEKALRQENHRLSLVQSAKVSSDQAKTTATQANTAANAASNSN</sequence>
<name>A0AAN7HU64_9FUNG</name>
<dbReference type="GeneID" id="89944499"/>
<comment type="caution">
    <text evidence="2">The sequence shown here is derived from an EMBL/GenBank/DDBJ whole genome shotgun (WGS) entry which is preliminary data.</text>
</comment>
<feature type="region of interest" description="Disordered" evidence="1">
    <location>
        <begin position="154"/>
        <end position="182"/>
    </location>
</feature>
<evidence type="ECO:0000313" key="3">
    <source>
        <dbReference type="Proteomes" id="UP001304243"/>
    </source>
</evidence>
<reference evidence="2 3" key="1">
    <citation type="submission" date="2022-11" db="EMBL/GenBank/DDBJ databases">
        <title>Mucor velutinosus strain NIH1002 WGS.</title>
        <authorList>
            <person name="Subramanian P."/>
            <person name="Mullikin J.C."/>
            <person name="Segre J.A."/>
            <person name="Zelazny A.M."/>
        </authorList>
    </citation>
    <scope>NUCLEOTIDE SEQUENCE [LARGE SCALE GENOMIC DNA]</scope>
    <source>
        <strain evidence="2 3">NIH1002</strain>
    </source>
</reference>
<protein>
    <submittedName>
        <fullName evidence="2">Uncharacterized protein</fullName>
    </submittedName>
</protein>
<evidence type="ECO:0000313" key="2">
    <source>
        <dbReference type="EMBL" id="KAK4517460.1"/>
    </source>
</evidence>
<evidence type="ECO:0000256" key="1">
    <source>
        <dbReference type="SAM" id="MobiDB-lite"/>
    </source>
</evidence>